<keyword evidence="3" id="KW-1185">Reference proteome</keyword>
<comment type="caution">
    <text evidence="2">The sequence shown here is derived from an EMBL/GenBank/DDBJ whole genome shotgun (WGS) entry which is preliminary data.</text>
</comment>
<dbReference type="SUPFAM" id="SSF54001">
    <property type="entry name" value="Cysteine proteinases"/>
    <property type="match status" value="1"/>
</dbReference>
<dbReference type="Gene3D" id="3.10.620.30">
    <property type="match status" value="1"/>
</dbReference>
<organism evidence="2 3">
    <name type="scientific">Williamsia phyllosphaerae</name>
    <dbReference type="NCBI Taxonomy" id="885042"/>
    <lineage>
        <taxon>Bacteria</taxon>
        <taxon>Bacillati</taxon>
        <taxon>Actinomycetota</taxon>
        <taxon>Actinomycetes</taxon>
        <taxon>Mycobacteriales</taxon>
        <taxon>Nocardiaceae</taxon>
        <taxon>Williamsia</taxon>
    </lineage>
</organism>
<dbReference type="Gene3D" id="2.60.40.2250">
    <property type="match status" value="1"/>
</dbReference>
<dbReference type="InterPro" id="IPR002931">
    <property type="entry name" value="Transglutaminase-like"/>
</dbReference>
<accession>A0ABQ1U1Z8</accession>
<feature type="domain" description="Transglutaminase-like" evidence="1">
    <location>
        <begin position="154"/>
        <end position="214"/>
    </location>
</feature>
<proteinExistence type="predicted"/>
<sequence length="270" mass="28975">MGTIKRDVSSMMDIWVDSATELELQVTVARLPGMELVETLSVSVNGSSVTPEEIMGEAGTRIHRLNVERGNVLVQYSAAVNAPADPVAVQVGERSLYLRPSRYAEADKFFGYVSAEFDLSKPPIDLLYEVSRFVAARLNYIPGASDPIDGAEDTLLANAGVCRDFAHLVVALLRALNIPARLVAVYAPGCVPMDFHAVAEALIDDKWLVVDATGLAPRQALVRIATGRDAADTAFLDNHSGNITLNNYEVIATVDGDLPIDNGADHISIG</sequence>
<dbReference type="SMART" id="SM00460">
    <property type="entry name" value="TGc"/>
    <property type="match status" value="1"/>
</dbReference>
<evidence type="ECO:0000259" key="1">
    <source>
        <dbReference type="SMART" id="SM00460"/>
    </source>
</evidence>
<dbReference type="Proteomes" id="UP000632454">
    <property type="component" value="Unassembled WGS sequence"/>
</dbReference>
<dbReference type="InterPro" id="IPR038765">
    <property type="entry name" value="Papain-like_cys_pep_sf"/>
</dbReference>
<dbReference type="EMBL" id="BMCS01000001">
    <property type="protein sequence ID" value="GGF09044.1"/>
    <property type="molecule type" value="Genomic_DNA"/>
</dbReference>
<evidence type="ECO:0000313" key="3">
    <source>
        <dbReference type="Proteomes" id="UP000632454"/>
    </source>
</evidence>
<reference evidence="3" key="1">
    <citation type="journal article" date="2019" name="Int. J. Syst. Evol. Microbiol.">
        <title>The Global Catalogue of Microorganisms (GCM) 10K type strain sequencing project: providing services to taxonomists for standard genome sequencing and annotation.</title>
        <authorList>
            <consortium name="The Broad Institute Genomics Platform"/>
            <consortium name="The Broad Institute Genome Sequencing Center for Infectious Disease"/>
            <person name="Wu L."/>
            <person name="Ma J."/>
        </authorList>
    </citation>
    <scope>NUCLEOTIDE SEQUENCE [LARGE SCALE GENOMIC DNA]</scope>
    <source>
        <strain evidence="3">CCM 7855</strain>
    </source>
</reference>
<evidence type="ECO:0000313" key="2">
    <source>
        <dbReference type="EMBL" id="GGF09044.1"/>
    </source>
</evidence>
<dbReference type="Pfam" id="PF01841">
    <property type="entry name" value="Transglut_core"/>
    <property type="match status" value="1"/>
</dbReference>
<dbReference type="PANTHER" id="PTHR33490">
    <property type="entry name" value="BLR5614 PROTEIN-RELATED"/>
    <property type="match status" value="1"/>
</dbReference>
<name>A0ABQ1U1Z8_9NOCA</name>
<gene>
    <name evidence="2" type="ORF">GCM10007298_01200</name>
</gene>
<dbReference type="PANTHER" id="PTHR33490:SF12">
    <property type="entry name" value="BLL5557 PROTEIN"/>
    <property type="match status" value="1"/>
</dbReference>
<protein>
    <submittedName>
        <fullName evidence="2">Transglutaminase-like protein</fullName>
    </submittedName>
</protein>